<organism evidence="1 2">
    <name type="scientific">Cellulomonas chitinilytica</name>
    <dbReference type="NCBI Taxonomy" id="398759"/>
    <lineage>
        <taxon>Bacteria</taxon>
        <taxon>Bacillati</taxon>
        <taxon>Actinomycetota</taxon>
        <taxon>Actinomycetes</taxon>
        <taxon>Micrococcales</taxon>
        <taxon>Cellulomonadaceae</taxon>
        <taxon>Cellulomonas</taxon>
    </lineage>
</organism>
<protein>
    <submittedName>
        <fullName evidence="1">Uncharacterized protein</fullName>
    </submittedName>
</protein>
<evidence type="ECO:0000313" key="2">
    <source>
        <dbReference type="Proteomes" id="UP000632740"/>
    </source>
</evidence>
<name>A0A919TZM8_9CELL</name>
<dbReference type="EMBL" id="BONK01000005">
    <property type="protein sequence ID" value="GIG21023.1"/>
    <property type="molecule type" value="Genomic_DNA"/>
</dbReference>
<reference evidence="1" key="1">
    <citation type="submission" date="2021-01" db="EMBL/GenBank/DDBJ databases">
        <title>Whole genome shotgun sequence of Cellulomonas chitinilytica NBRC 110799.</title>
        <authorList>
            <person name="Komaki H."/>
            <person name="Tamura T."/>
        </authorList>
    </citation>
    <scope>NUCLEOTIDE SEQUENCE</scope>
    <source>
        <strain evidence="1">NBRC 110799</strain>
    </source>
</reference>
<gene>
    <name evidence="1" type="ORF">Cch01nite_17470</name>
</gene>
<accession>A0A919TZM8</accession>
<comment type="caution">
    <text evidence="1">The sequence shown here is derived from an EMBL/GenBank/DDBJ whole genome shotgun (WGS) entry which is preliminary data.</text>
</comment>
<proteinExistence type="predicted"/>
<sequence length="107" mass="12257">MAPRKVGRHRWDGDACTARGTGWRMANGQTGTKRQDWVSQGGQYEVRVVTIPPSTSRNEARQMLTEQAEYGRWELARTRLFAGGGRKVWLRRKIIRVRSTLSLPDDD</sequence>
<dbReference type="InterPro" id="IPR043758">
    <property type="entry name" value="DUF5703"/>
</dbReference>
<dbReference type="Proteomes" id="UP000632740">
    <property type="component" value="Unassembled WGS sequence"/>
</dbReference>
<dbReference type="Pfam" id="PF18963">
    <property type="entry name" value="DUF5703"/>
    <property type="match status" value="1"/>
</dbReference>
<keyword evidence="2" id="KW-1185">Reference proteome</keyword>
<evidence type="ECO:0000313" key="1">
    <source>
        <dbReference type="EMBL" id="GIG21023.1"/>
    </source>
</evidence>
<dbReference type="AlphaFoldDB" id="A0A919TZM8"/>